<dbReference type="GO" id="GO:0005634">
    <property type="term" value="C:nucleus"/>
    <property type="evidence" value="ECO:0007669"/>
    <property type="project" value="TreeGrafter"/>
</dbReference>
<dbReference type="GO" id="GO:0005737">
    <property type="term" value="C:cytoplasm"/>
    <property type="evidence" value="ECO:0007669"/>
    <property type="project" value="TreeGrafter"/>
</dbReference>
<dbReference type="AlphaFoldDB" id="A0AAV9JL61"/>
<organism evidence="3 4">
    <name type="scientific">Oleoguttula mirabilis</name>
    <dbReference type="NCBI Taxonomy" id="1507867"/>
    <lineage>
        <taxon>Eukaryota</taxon>
        <taxon>Fungi</taxon>
        <taxon>Dikarya</taxon>
        <taxon>Ascomycota</taxon>
        <taxon>Pezizomycotina</taxon>
        <taxon>Dothideomycetes</taxon>
        <taxon>Dothideomycetidae</taxon>
        <taxon>Mycosphaerellales</taxon>
        <taxon>Teratosphaeriaceae</taxon>
        <taxon>Oleoguttula</taxon>
    </lineage>
</organism>
<accession>A0AAV9JL61</accession>
<dbReference type="EMBL" id="JAVFHQ010000016">
    <property type="protein sequence ID" value="KAK4546062.1"/>
    <property type="molecule type" value="Genomic_DNA"/>
</dbReference>
<dbReference type="GO" id="GO:0012506">
    <property type="term" value="C:vesicle membrane"/>
    <property type="evidence" value="ECO:0007669"/>
    <property type="project" value="TreeGrafter"/>
</dbReference>
<evidence type="ECO:0000259" key="2">
    <source>
        <dbReference type="Pfam" id="PF11470"/>
    </source>
</evidence>
<evidence type="ECO:0000313" key="4">
    <source>
        <dbReference type="Proteomes" id="UP001324427"/>
    </source>
</evidence>
<feature type="domain" description="TUG ubiquitin-like" evidence="2">
    <location>
        <begin position="66"/>
        <end position="130"/>
    </location>
</feature>
<sequence>MSDLNGLRLTRSERIIVVALSYIFCAPLIYANGKKLVQYLGGVTAEARRQLTEEGVVRMASNVFVVDSSAKRTQVKVTPGKYLREVLEEACKSRKLNPELYTLKTQANKALDLSQPFRLSGLSAGAKLQLVQASRSPSVVNVALQIPESEGGGRLSDKFPSTTSLWKILRKYEDGVAGAAQKLNLTQRGATSNDSGAGRLLYEQPCLQIMGRDMESFTDLQKTLAQLGLNGGSALIKLSFKTSAQPLEEAMQEISRYFSGVDTVPAGVGSSAAQDARGAHAEAVNGSIPNADAENATIPAEGAAGPEPNEDMPMVDGPTAPVVENDVLASSSETPPEPSDEEPPTPSNTVNGISVYRAPSNSTPAAALAPDDPAIFEPTIAHAKAHQAALERAGRNTRLLSDKELDEQEATRQAKLATVQSVVVRVRYPDQSMIETTCYASETGAELYGKVTDTLEAAGEAFELRYVGSKGQALVLPNSASQRLVRDCGFRGKVLVTLAWGAEANEAARRGPCLKEEYRSRATELRVDLASQQAVGEAAHKEAMAQGELGEKGGKGKGKGDMEAKLKKFMGFGKK</sequence>
<protein>
    <recommendedName>
        <fullName evidence="2">TUG ubiquitin-like domain-containing protein</fullName>
    </recommendedName>
</protein>
<dbReference type="CDD" id="cd17075">
    <property type="entry name" value="UBX1_UBXN9"/>
    <property type="match status" value="1"/>
</dbReference>
<dbReference type="Proteomes" id="UP001324427">
    <property type="component" value="Unassembled WGS sequence"/>
</dbReference>
<dbReference type="InterPro" id="IPR029071">
    <property type="entry name" value="Ubiquitin-like_domsf"/>
</dbReference>
<reference evidence="3 4" key="1">
    <citation type="submission" date="2021-11" db="EMBL/GenBank/DDBJ databases">
        <title>Black yeast isolated from Biological Soil Crust.</title>
        <authorList>
            <person name="Kurbessoian T."/>
        </authorList>
    </citation>
    <scope>NUCLEOTIDE SEQUENCE [LARGE SCALE GENOMIC DNA]</scope>
    <source>
        <strain evidence="3 4">CCFEE 5522</strain>
    </source>
</reference>
<keyword evidence="4" id="KW-1185">Reference proteome</keyword>
<dbReference type="SUPFAM" id="SSF54236">
    <property type="entry name" value="Ubiquitin-like"/>
    <property type="match status" value="1"/>
</dbReference>
<dbReference type="InterPro" id="IPR059238">
    <property type="entry name" value="UBX1_UBXN9"/>
</dbReference>
<feature type="region of interest" description="Disordered" evidence="1">
    <location>
        <begin position="268"/>
        <end position="366"/>
    </location>
</feature>
<dbReference type="CDD" id="cd16105">
    <property type="entry name" value="Ubl_ASPSCR1_like"/>
    <property type="match status" value="1"/>
</dbReference>
<dbReference type="Gene3D" id="3.10.20.90">
    <property type="entry name" value="Phosphatidylinositol 3-kinase Catalytic Subunit, Chain A, domain 1"/>
    <property type="match status" value="1"/>
</dbReference>
<evidence type="ECO:0000313" key="3">
    <source>
        <dbReference type="EMBL" id="KAK4546062.1"/>
    </source>
</evidence>
<name>A0AAV9JL61_9PEZI</name>
<dbReference type="PANTHER" id="PTHR46467">
    <property type="entry name" value="TETHER CONTAINING UBX DOMAIN FOR GLUT4"/>
    <property type="match status" value="1"/>
</dbReference>
<dbReference type="PANTHER" id="PTHR46467:SF1">
    <property type="entry name" value="TETHER CONTAINING UBX DOMAIN FOR GLUT4"/>
    <property type="match status" value="1"/>
</dbReference>
<evidence type="ECO:0000256" key="1">
    <source>
        <dbReference type="SAM" id="MobiDB-lite"/>
    </source>
</evidence>
<comment type="caution">
    <text evidence="3">The sequence shown here is derived from an EMBL/GenBank/DDBJ whole genome shotgun (WGS) entry which is preliminary data.</text>
</comment>
<dbReference type="GO" id="GO:0006886">
    <property type="term" value="P:intracellular protein transport"/>
    <property type="evidence" value="ECO:0007669"/>
    <property type="project" value="TreeGrafter"/>
</dbReference>
<proteinExistence type="predicted"/>
<gene>
    <name evidence="3" type="ORF">LTR36_002199</name>
</gene>
<dbReference type="InterPro" id="IPR021569">
    <property type="entry name" value="TUG-UBL1"/>
</dbReference>
<dbReference type="Pfam" id="PF11470">
    <property type="entry name" value="TUG-UBL1"/>
    <property type="match status" value="1"/>
</dbReference>